<organism evidence="3 4">
    <name type="scientific">Novipirellula herctigrandis</name>
    <dbReference type="NCBI Taxonomy" id="2527986"/>
    <lineage>
        <taxon>Bacteria</taxon>
        <taxon>Pseudomonadati</taxon>
        <taxon>Planctomycetota</taxon>
        <taxon>Planctomycetia</taxon>
        <taxon>Pirellulales</taxon>
        <taxon>Pirellulaceae</taxon>
        <taxon>Novipirellula</taxon>
    </lineage>
</organism>
<dbReference type="Proteomes" id="UP000315010">
    <property type="component" value="Unassembled WGS sequence"/>
</dbReference>
<keyword evidence="2" id="KW-0812">Transmembrane</keyword>
<accession>A0A5C5Z790</accession>
<evidence type="ECO:0000256" key="2">
    <source>
        <dbReference type="SAM" id="Phobius"/>
    </source>
</evidence>
<protein>
    <submittedName>
        <fullName evidence="3">Uncharacterized protein</fullName>
    </submittedName>
</protein>
<name>A0A5C5Z790_9BACT</name>
<reference evidence="3 4" key="1">
    <citation type="submission" date="2019-02" db="EMBL/GenBank/DDBJ databases">
        <title>Deep-cultivation of Planctomycetes and their phenomic and genomic characterization uncovers novel biology.</title>
        <authorList>
            <person name="Wiegand S."/>
            <person name="Jogler M."/>
            <person name="Boedeker C."/>
            <person name="Pinto D."/>
            <person name="Vollmers J."/>
            <person name="Rivas-Marin E."/>
            <person name="Kohn T."/>
            <person name="Peeters S.H."/>
            <person name="Heuer A."/>
            <person name="Rast P."/>
            <person name="Oberbeckmann S."/>
            <person name="Bunk B."/>
            <person name="Jeske O."/>
            <person name="Meyerdierks A."/>
            <person name="Storesund J.E."/>
            <person name="Kallscheuer N."/>
            <person name="Luecker S."/>
            <person name="Lage O.M."/>
            <person name="Pohl T."/>
            <person name="Merkel B.J."/>
            <person name="Hornburger P."/>
            <person name="Mueller R.-W."/>
            <person name="Bruemmer F."/>
            <person name="Labrenz M."/>
            <person name="Spormann A.M."/>
            <person name="Op Den Camp H."/>
            <person name="Overmann J."/>
            <person name="Amann R."/>
            <person name="Jetten M.S.M."/>
            <person name="Mascher T."/>
            <person name="Medema M.H."/>
            <person name="Devos D.P."/>
            <person name="Kaster A.-K."/>
            <person name="Ovreas L."/>
            <person name="Rohde M."/>
            <person name="Galperin M.Y."/>
            <person name="Jogler C."/>
        </authorList>
    </citation>
    <scope>NUCLEOTIDE SEQUENCE [LARGE SCALE GENOMIC DNA]</scope>
    <source>
        <strain evidence="3 4">CA13</strain>
    </source>
</reference>
<dbReference type="OrthoDB" id="277450at2"/>
<feature type="transmembrane region" description="Helical" evidence="2">
    <location>
        <begin position="118"/>
        <end position="144"/>
    </location>
</feature>
<comment type="caution">
    <text evidence="3">The sequence shown here is derived from an EMBL/GenBank/DDBJ whole genome shotgun (WGS) entry which is preliminary data.</text>
</comment>
<gene>
    <name evidence="3" type="ORF">CA13_45230</name>
</gene>
<keyword evidence="2" id="KW-1133">Transmembrane helix</keyword>
<evidence type="ECO:0000313" key="4">
    <source>
        <dbReference type="Proteomes" id="UP000315010"/>
    </source>
</evidence>
<evidence type="ECO:0000313" key="3">
    <source>
        <dbReference type="EMBL" id="TWT83060.1"/>
    </source>
</evidence>
<sequence length="154" mass="17865">MRTERIVTNPYQPPREFTDQEASAPDERDTLLPDELVSRTAWHLKAFGVFQFIQQFIPLLFSAGLTIDVFAIAIASIGMDLNKRSFRRFPWTSVLCGIYALVFGLGFLTLLWNGGPWPITWTILFLGVLFAECTWACFLIYLIFRCYFWHRNSI</sequence>
<feature type="region of interest" description="Disordered" evidence="1">
    <location>
        <begin position="1"/>
        <end position="26"/>
    </location>
</feature>
<keyword evidence="4" id="KW-1185">Reference proteome</keyword>
<feature type="transmembrane region" description="Helical" evidence="2">
    <location>
        <begin position="56"/>
        <end position="77"/>
    </location>
</feature>
<keyword evidence="2" id="KW-0472">Membrane</keyword>
<dbReference type="AlphaFoldDB" id="A0A5C5Z790"/>
<feature type="transmembrane region" description="Helical" evidence="2">
    <location>
        <begin position="89"/>
        <end position="112"/>
    </location>
</feature>
<dbReference type="RefSeq" id="WP_146399965.1">
    <property type="nucleotide sequence ID" value="NZ_SJPJ01000001.1"/>
</dbReference>
<evidence type="ECO:0000256" key="1">
    <source>
        <dbReference type="SAM" id="MobiDB-lite"/>
    </source>
</evidence>
<dbReference type="EMBL" id="SJPJ01000001">
    <property type="protein sequence ID" value="TWT83060.1"/>
    <property type="molecule type" value="Genomic_DNA"/>
</dbReference>
<proteinExistence type="predicted"/>